<organism evidence="6 7">
    <name type="scientific">Arthrobacter deserti</name>
    <dbReference type="NCBI Taxonomy" id="1742687"/>
    <lineage>
        <taxon>Bacteria</taxon>
        <taxon>Bacillati</taxon>
        <taxon>Actinomycetota</taxon>
        <taxon>Actinomycetes</taxon>
        <taxon>Micrococcales</taxon>
        <taxon>Micrococcaceae</taxon>
        <taxon>Arthrobacter</taxon>
    </lineage>
</organism>
<dbReference type="EMBL" id="JAAZSR010000088">
    <property type="protein sequence ID" value="NKX50410.1"/>
    <property type="molecule type" value="Genomic_DNA"/>
</dbReference>
<evidence type="ECO:0000313" key="6">
    <source>
        <dbReference type="EMBL" id="NKX50410.1"/>
    </source>
</evidence>
<gene>
    <name evidence="6" type="ORF">HER39_07485</name>
</gene>
<dbReference type="GO" id="GO:0032259">
    <property type="term" value="P:methylation"/>
    <property type="evidence" value="ECO:0007669"/>
    <property type="project" value="UniProtKB-KW"/>
</dbReference>
<dbReference type="SUPFAM" id="SSF53335">
    <property type="entry name" value="S-adenosyl-L-methionine-dependent methyltransferases"/>
    <property type="match status" value="1"/>
</dbReference>
<feature type="region of interest" description="Disordered" evidence="4">
    <location>
        <begin position="1"/>
        <end position="45"/>
    </location>
</feature>
<name>A0ABX1JM76_9MICC</name>
<proteinExistence type="inferred from homology"/>
<dbReference type="PANTHER" id="PTHR44942">
    <property type="entry name" value="METHYLTRANSF_11 DOMAIN-CONTAINING PROTEIN"/>
    <property type="match status" value="1"/>
</dbReference>
<keyword evidence="3" id="KW-0808">Transferase</keyword>
<accession>A0ABX1JM76</accession>
<dbReference type="Pfam" id="PF08241">
    <property type="entry name" value="Methyltransf_11"/>
    <property type="match status" value="1"/>
</dbReference>
<dbReference type="InterPro" id="IPR051052">
    <property type="entry name" value="Diverse_substrate_MTase"/>
</dbReference>
<protein>
    <submittedName>
        <fullName evidence="6">Class I SAM-dependent methyltransferase</fullName>
    </submittedName>
</protein>
<evidence type="ECO:0000256" key="3">
    <source>
        <dbReference type="ARBA" id="ARBA00022679"/>
    </source>
</evidence>
<dbReference type="GO" id="GO:0008168">
    <property type="term" value="F:methyltransferase activity"/>
    <property type="evidence" value="ECO:0007669"/>
    <property type="project" value="UniProtKB-KW"/>
</dbReference>
<keyword evidence="7" id="KW-1185">Reference proteome</keyword>
<sequence>MPGPASGWGSIRQVDGSSSQATGPRRPAVPSSGSPSRPSSGPRLDEARRQAFGGSFQTGGEHYDRVRPGYPADAVDWLLAAAPGAAQAADVGAGTGKYTAELLSRGLQVAAVDPSADMLAQLARKFRGVRTPIGTAERTGLPDASFDVVTVAQAWHWTDPLAASTELARILRPGGLLGLVWNQLDVTVPWVPRLSRIMHAGDVHRPGFRPLVGPEFSGLERHETHWCDPLTPAELIELAKSRSYYLRASEATRAKVLANLAWYLHDHLDYEGTSVIQLPYYTQTWRAFRA</sequence>
<feature type="compositionally biased region" description="Low complexity" evidence="4">
    <location>
        <begin position="23"/>
        <end position="42"/>
    </location>
</feature>
<evidence type="ECO:0000256" key="1">
    <source>
        <dbReference type="ARBA" id="ARBA00008361"/>
    </source>
</evidence>
<comment type="caution">
    <text evidence="6">The sequence shown here is derived from an EMBL/GenBank/DDBJ whole genome shotgun (WGS) entry which is preliminary data.</text>
</comment>
<dbReference type="InterPro" id="IPR029063">
    <property type="entry name" value="SAM-dependent_MTases_sf"/>
</dbReference>
<dbReference type="CDD" id="cd02440">
    <property type="entry name" value="AdoMet_MTases"/>
    <property type="match status" value="1"/>
</dbReference>
<reference evidence="6 7" key="1">
    <citation type="submission" date="2020-04" db="EMBL/GenBank/DDBJ databases">
        <authorList>
            <person name="Liu S."/>
        </authorList>
    </citation>
    <scope>NUCLEOTIDE SEQUENCE [LARGE SCALE GENOMIC DNA]</scope>
    <source>
        <strain evidence="6 7">CGMCC 1.15091</strain>
    </source>
</reference>
<evidence type="ECO:0000313" key="7">
    <source>
        <dbReference type="Proteomes" id="UP000523795"/>
    </source>
</evidence>
<dbReference type="Proteomes" id="UP000523795">
    <property type="component" value="Unassembled WGS sequence"/>
</dbReference>
<evidence type="ECO:0000256" key="2">
    <source>
        <dbReference type="ARBA" id="ARBA00022603"/>
    </source>
</evidence>
<comment type="similarity">
    <text evidence="1">Belongs to the methyltransferase superfamily.</text>
</comment>
<evidence type="ECO:0000256" key="4">
    <source>
        <dbReference type="SAM" id="MobiDB-lite"/>
    </source>
</evidence>
<dbReference type="PANTHER" id="PTHR44942:SF4">
    <property type="entry name" value="METHYLTRANSFERASE TYPE 11 DOMAIN-CONTAINING PROTEIN"/>
    <property type="match status" value="1"/>
</dbReference>
<dbReference type="InterPro" id="IPR013216">
    <property type="entry name" value="Methyltransf_11"/>
</dbReference>
<dbReference type="Gene3D" id="3.40.50.150">
    <property type="entry name" value="Vaccinia Virus protein VP39"/>
    <property type="match status" value="1"/>
</dbReference>
<evidence type="ECO:0000259" key="5">
    <source>
        <dbReference type="Pfam" id="PF08241"/>
    </source>
</evidence>
<keyword evidence="2 6" id="KW-0489">Methyltransferase</keyword>
<feature type="domain" description="Methyltransferase type 11" evidence="5">
    <location>
        <begin position="90"/>
        <end position="177"/>
    </location>
</feature>